<dbReference type="PANTHER" id="PTHR42734:SF17">
    <property type="entry name" value="METAL TRANSPORT SYSTEM ATP-BINDING PROTEIN TM_0124-RELATED"/>
    <property type="match status" value="1"/>
</dbReference>
<feature type="domain" description="ABC transporter" evidence="5">
    <location>
        <begin position="4"/>
        <end position="229"/>
    </location>
</feature>
<dbReference type="InterPro" id="IPR003439">
    <property type="entry name" value="ABC_transporter-like_ATP-bd"/>
</dbReference>
<dbReference type="EMBL" id="FOJY01000002">
    <property type="protein sequence ID" value="SFA76792.1"/>
    <property type="molecule type" value="Genomic_DNA"/>
</dbReference>
<dbReference type="RefSeq" id="WP_092870035.1">
    <property type="nucleotide sequence ID" value="NZ_FOJY01000002.1"/>
</dbReference>
<evidence type="ECO:0000313" key="7">
    <source>
        <dbReference type="Proteomes" id="UP000198838"/>
    </source>
</evidence>
<evidence type="ECO:0000259" key="5">
    <source>
        <dbReference type="PROSITE" id="PS50893"/>
    </source>
</evidence>
<dbReference type="CDD" id="cd03235">
    <property type="entry name" value="ABC_Metallic_Cations"/>
    <property type="match status" value="1"/>
</dbReference>
<dbReference type="SMART" id="SM00382">
    <property type="entry name" value="AAA"/>
    <property type="match status" value="1"/>
</dbReference>
<sequence length="229" mass="25266">MSLLKASKLNVGYDKKVIVHDLDFCVNEGDYLCILGSNGAGKSTLMKTIAGLIPKVSGQLDINNFVKRVGYLPQQSIVQKDFPASVYEVVISGCISGLGLRPFFNKKEKETAYMNMKRTGIYELKNKCYRNLSGGQQQRVLLARALCSASGLLMLDEPVNGLDPKAAKDMYELIAGLNKEGVAIIMVSHDVKSALQYPSHILHLGKEHKQLFFGSIKDYENTGYLEKLG</sequence>
<dbReference type="InterPro" id="IPR050153">
    <property type="entry name" value="Metal_Ion_Import_ABC"/>
</dbReference>
<name>A0A1I0VKD9_9FIRM</name>
<dbReference type="InterPro" id="IPR017871">
    <property type="entry name" value="ABC_transporter-like_CS"/>
</dbReference>
<dbReference type="GO" id="GO:0005524">
    <property type="term" value="F:ATP binding"/>
    <property type="evidence" value="ECO:0007669"/>
    <property type="project" value="UniProtKB-KW"/>
</dbReference>
<protein>
    <submittedName>
        <fullName evidence="6">Zinc transport system ATP-binding protein</fullName>
    </submittedName>
</protein>
<dbReference type="PROSITE" id="PS00211">
    <property type="entry name" value="ABC_TRANSPORTER_1"/>
    <property type="match status" value="1"/>
</dbReference>
<dbReference type="SUPFAM" id="SSF52540">
    <property type="entry name" value="P-loop containing nucleoside triphosphate hydrolases"/>
    <property type="match status" value="1"/>
</dbReference>
<dbReference type="GO" id="GO:0016887">
    <property type="term" value="F:ATP hydrolysis activity"/>
    <property type="evidence" value="ECO:0007669"/>
    <property type="project" value="InterPro"/>
</dbReference>
<evidence type="ECO:0000256" key="3">
    <source>
        <dbReference type="ARBA" id="ARBA00022741"/>
    </source>
</evidence>
<dbReference type="STRING" id="1120918.SAMN05216249_10259"/>
<dbReference type="OrthoDB" id="9806726at2"/>
<evidence type="ECO:0000256" key="2">
    <source>
        <dbReference type="ARBA" id="ARBA00022448"/>
    </source>
</evidence>
<dbReference type="AlphaFoldDB" id="A0A1I0VKD9"/>
<dbReference type="InterPro" id="IPR027417">
    <property type="entry name" value="P-loop_NTPase"/>
</dbReference>
<dbReference type="InterPro" id="IPR003593">
    <property type="entry name" value="AAA+_ATPase"/>
</dbReference>
<proteinExistence type="inferred from homology"/>
<evidence type="ECO:0000256" key="1">
    <source>
        <dbReference type="ARBA" id="ARBA00005417"/>
    </source>
</evidence>
<dbReference type="Proteomes" id="UP000198838">
    <property type="component" value="Unassembled WGS sequence"/>
</dbReference>
<accession>A0A1I0VKD9</accession>
<dbReference type="PANTHER" id="PTHR42734">
    <property type="entry name" value="METAL TRANSPORT SYSTEM ATP-BINDING PROTEIN TM_0124-RELATED"/>
    <property type="match status" value="1"/>
</dbReference>
<evidence type="ECO:0000313" key="6">
    <source>
        <dbReference type="EMBL" id="SFA76792.1"/>
    </source>
</evidence>
<reference evidence="6 7" key="1">
    <citation type="submission" date="2016-10" db="EMBL/GenBank/DDBJ databases">
        <authorList>
            <person name="de Groot N.N."/>
        </authorList>
    </citation>
    <scope>NUCLEOTIDE SEQUENCE [LARGE SCALE GENOMIC DNA]</scope>
    <source>
        <strain evidence="6 7">DSM 5522</strain>
    </source>
</reference>
<dbReference type="Gene3D" id="3.40.50.300">
    <property type="entry name" value="P-loop containing nucleotide triphosphate hydrolases"/>
    <property type="match status" value="1"/>
</dbReference>
<keyword evidence="4 6" id="KW-0067">ATP-binding</keyword>
<keyword evidence="3" id="KW-0547">Nucleotide-binding</keyword>
<organism evidence="6 7">
    <name type="scientific">Acetitomaculum ruminis DSM 5522</name>
    <dbReference type="NCBI Taxonomy" id="1120918"/>
    <lineage>
        <taxon>Bacteria</taxon>
        <taxon>Bacillati</taxon>
        <taxon>Bacillota</taxon>
        <taxon>Clostridia</taxon>
        <taxon>Lachnospirales</taxon>
        <taxon>Lachnospiraceae</taxon>
        <taxon>Acetitomaculum</taxon>
    </lineage>
</organism>
<keyword evidence="7" id="KW-1185">Reference proteome</keyword>
<keyword evidence="2" id="KW-0813">Transport</keyword>
<dbReference type="Pfam" id="PF00005">
    <property type="entry name" value="ABC_tran"/>
    <property type="match status" value="1"/>
</dbReference>
<dbReference type="PROSITE" id="PS50893">
    <property type="entry name" value="ABC_TRANSPORTER_2"/>
    <property type="match status" value="1"/>
</dbReference>
<gene>
    <name evidence="6" type="ORF">SAMN05216249_10259</name>
</gene>
<comment type="similarity">
    <text evidence="1">Belongs to the ABC transporter superfamily.</text>
</comment>
<evidence type="ECO:0000256" key="4">
    <source>
        <dbReference type="ARBA" id="ARBA00022840"/>
    </source>
</evidence>